<organism evidence="5 6">
    <name type="scientific">Pelagivirga sediminicola</name>
    <dbReference type="NCBI Taxonomy" id="2170575"/>
    <lineage>
        <taxon>Bacteria</taxon>
        <taxon>Pseudomonadati</taxon>
        <taxon>Pseudomonadota</taxon>
        <taxon>Alphaproteobacteria</taxon>
        <taxon>Rhodobacterales</taxon>
        <taxon>Paracoccaceae</taxon>
        <taxon>Pelagivirga</taxon>
    </lineage>
</organism>
<sequence length="166" mass="17824">MKSIGATTALILFAGSAMAGAGHGSSIGKAGDPDKVDRVIEVSMDEMKYEPKSVSVATGETIKFVVRNDGNLVHEFNLGNKAMWDDHKGEMKNMLKSGMMTMKKLNHAKMMEGGMMHDESNSVLLEPGQTAEVVWTFTDTTEMGFACNVPGHREGGMVGKIAFAGH</sequence>
<dbReference type="Gene3D" id="2.60.40.420">
    <property type="entry name" value="Cupredoxins - blue copper proteins"/>
    <property type="match status" value="1"/>
</dbReference>
<dbReference type="PANTHER" id="PTHR38439">
    <property type="entry name" value="AURACYANIN-B"/>
    <property type="match status" value="1"/>
</dbReference>
<dbReference type="Proteomes" id="UP000244446">
    <property type="component" value="Unassembled WGS sequence"/>
</dbReference>
<keyword evidence="2" id="KW-0186">Copper</keyword>
<keyword evidence="1" id="KW-0479">Metal-binding</keyword>
<feature type="chain" id="PRO_5015476272" evidence="3">
    <location>
        <begin position="20"/>
        <end position="166"/>
    </location>
</feature>
<dbReference type="InterPro" id="IPR008972">
    <property type="entry name" value="Cupredoxin"/>
</dbReference>
<comment type="caution">
    <text evidence="5">The sequence shown here is derived from an EMBL/GenBank/DDBJ whole genome shotgun (WGS) entry which is preliminary data.</text>
</comment>
<dbReference type="SUPFAM" id="SSF49503">
    <property type="entry name" value="Cupredoxins"/>
    <property type="match status" value="1"/>
</dbReference>
<dbReference type="PANTHER" id="PTHR38439:SF3">
    <property type="entry name" value="COPPER-RESISTANT CUPROPROTEIN COPI"/>
    <property type="match status" value="1"/>
</dbReference>
<dbReference type="Pfam" id="PF00127">
    <property type="entry name" value="Copper-bind"/>
    <property type="match status" value="1"/>
</dbReference>
<feature type="signal peptide" evidence="3">
    <location>
        <begin position="1"/>
        <end position="19"/>
    </location>
</feature>
<dbReference type="OrthoDB" id="9816061at2"/>
<evidence type="ECO:0000259" key="4">
    <source>
        <dbReference type="Pfam" id="PF00127"/>
    </source>
</evidence>
<name>A0A2T7G3A1_9RHOB</name>
<dbReference type="EMBL" id="QCYH01000015">
    <property type="protein sequence ID" value="PVA08892.1"/>
    <property type="molecule type" value="Genomic_DNA"/>
</dbReference>
<keyword evidence="3" id="KW-0732">Signal</keyword>
<reference evidence="5 6" key="1">
    <citation type="submission" date="2018-04" db="EMBL/GenBank/DDBJ databases">
        <title>Pelagivirga bohaiensis gen. nov., sp. nov., a bacterium isolated from the Bohai Sea.</title>
        <authorList>
            <person name="Ji X."/>
        </authorList>
    </citation>
    <scope>NUCLEOTIDE SEQUENCE [LARGE SCALE GENOMIC DNA]</scope>
    <source>
        <strain evidence="5 6">BH-SD19</strain>
    </source>
</reference>
<dbReference type="AlphaFoldDB" id="A0A2T7G3A1"/>
<gene>
    <name evidence="5" type="ORF">DC366_17010</name>
</gene>
<evidence type="ECO:0000313" key="5">
    <source>
        <dbReference type="EMBL" id="PVA08892.1"/>
    </source>
</evidence>
<dbReference type="InterPro" id="IPR050845">
    <property type="entry name" value="Cu-binding_ET"/>
</dbReference>
<dbReference type="InterPro" id="IPR000923">
    <property type="entry name" value="BlueCu_1"/>
</dbReference>
<feature type="domain" description="Blue (type 1) copper" evidence="4">
    <location>
        <begin position="40"/>
        <end position="162"/>
    </location>
</feature>
<keyword evidence="6" id="KW-1185">Reference proteome</keyword>
<evidence type="ECO:0000256" key="3">
    <source>
        <dbReference type="SAM" id="SignalP"/>
    </source>
</evidence>
<dbReference type="GO" id="GO:0009055">
    <property type="term" value="F:electron transfer activity"/>
    <property type="evidence" value="ECO:0007669"/>
    <property type="project" value="InterPro"/>
</dbReference>
<evidence type="ECO:0000256" key="1">
    <source>
        <dbReference type="ARBA" id="ARBA00022723"/>
    </source>
</evidence>
<evidence type="ECO:0000313" key="6">
    <source>
        <dbReference type="Proteomes" id="UP000244446"/>
    </source>
</evidence>
<proteinExistence type="predicted"/>
<dbReference type="GO" id="GO:0005507">
    <property type="term" value="F:copper ion binding"/>
    <property type="evidence" value="ECO:0007669"/>
    <property type="project" value="InterPro"/>
</dbReference>
<accession>A0A2T7G3A1</accession>
<evidence type="ECO:0000256" key="2">
    <source>
        <dbReference type="ARBA" id="ARBA00023008"/>
    </source>
</evidence>
<protein>
    <submittedName>
        <fullName evidence="5">Copper-binding protein</fullName>
    </submittedName>
</protein>